<dbReference type="EMBL" id="CAWYQH010000103">
    <property type="protein sequence ID" value="CAK8686937.1"/>
    <property type="molecule type" value="Genomic_DNA"/>
</dbReference>
<evidence type="ECO:0000313" key="3">
    <source>
        <dbReference type="Proteomes" id="UP001642483"/>
    </source>
</evidence>
<feature type="region of interest" description="Disordered" evidence="1">
    <location>
        <begin position="52"/>
        <end position="88"/>
    </location>
</feature>
<keyword evidence="3" id="KW-1185">Reference proteome</keyword>
<accession>A0ABP0G6X4</accession>
<sequence length="88" mass="10071">MLQYEPQLDATLLELGFQDGTFCSSMIKYQQFCSNKLIFPSLQLRCNLPQIERSDSESSDNEDDAMPLTPHLARHSNHPRPRGEMTSI</sequence>
<evidence type="ECO:0000256" key="1">
    <source>
        <dbReference type="SAM" id="MobiDB-lite"/>
    </source>
</evidence>
<evidence type="ECO:0000313" key="2">
    <source>
        <dbReference type="EMBL" id="CAK8686937.1"/>
    </source>
</evidence>
<proteinExistence type="predicted"/>
<reference evidence="2 3" key="1">
    <citation type="submission" date="2024-02" db="EMBL/GenBank/DDBJ databases">
        <authorList>
            <person name="Daric V."/>
            <person name="Darras S."/>
        </authorList>
    </citation>
    <scope>NUCLEOTIDE SEQUENCE [LARGE SCALE GENOMIC DNA]</scope>
</reference>
<protein>
    <submittedName>
        <fullName evidence="2">Uncharacterized protein</fullName>
    </submittedName>
</protein>
<name>A0ABP0G6X4_CLALP</name>
<organism evidence="2 3">
    <name type="scientific">Clavelina lepadiformis</name>
    <name type="common">Light-bulb sea squirt</name>
    <name type="synonym">Ascidia lepadiformis</name>
    <dbReference type="NCBI Taxonomy" id="159417"/>
    <lineage>
        <taxon>Eukaryota</taxon>
        <taxon>Metazoa</taxon>
        <taxon>Chordata</taxon>
        <taxon>Tunicata</taxon>
        <taxon>Ascidiacea</taxon>
        <taxon>Aplousobranchia</taxon>
        <taxon>Clavelinidae</taxon>
        <taxon>Clavelina</taxon>
    </lineage>
</organism>
<gene>
    <name evidence="2" type="ORF">CVLEPA_LOCUS18973</name>
</gene>
<dbReference type="Proteomes" id="UP001642483">
    <property type="component" value="Unassembled WGS sequence"/>
</dbReference>
<comment type="caution">
    <text evidence="2">The sequence shown here is derived from an EMBL/GenBank/DDBJ whole genome shotgun (WGS) entry which is preliminary data.</text>
</comment>